<dbReference type="Proteomes" id="UP000784294">
    <property type="component" value="Unassembled WGS sequence"/>
</dbReference>
<keyword evidence="3" id="KW-1185">Reference proteome</keyword>
<keyword evidence="1" id="KW-0812">Transmembrane</keyword>
<sequence length="118" mass="13058">MSLLLLGLFTLLETLMEALVVVLVVLDPQHLKFLHLTMILLVEIHLLAVMPIQRHHPHLQSRVMAGQKLPIDPPTHATRAIGCVEVAATLRHILNNRPPHKEIASLTTAGLLSSLELL</sequence>
<dbReference type="EMBL" id="CAAALY010013726">
    <property type="protein sequence ID" value="VEL12088.1"/>
    <property type="molecule type" value="Genomic_DNA"/>
</dbReference>
<accession>A0A3S5CDI4</accession>
<comment type="caution">
    <text evidence="2">The sequence shown here is derived from an EMBL/GenBank/DDBJ whole genome shotgun (WGS) entry which is preliminary data.</text>
</comment>
<dbReference type="AlphaFoldDB" id="A0A3S5CDI4"/>
<evidence type="ECO:0000313" key="2">
    <source>
        <dbReference type="EMBL" id="VEL12088.1"/>
    </source>
</evidence>
<proteinExistence type="predicted"/>
<protein>
    <submittedName>
        <fullName evidence="2">Uncharacterized protein</fullName>
    </submittedName>
</protein>
<keyword evidence="1" id="KW-1133">Transmembrane helix</keyword>
<gene>
    <name evidence="2" type="ORF">PXEA_LOCUS5528</name>
</gene>
<organism evidence="2 3">
    <name type="scientific">Protopolystoma xenopodis</name>
    <dbReference type="NCBI Taxonomy" id="117903"/>
    <lineage>
        <taxon>Eukaryota</taxon>
        <taxon>Metazoa</taxon>
        <taxon>Spiralia</taxon>
        <taxon>Lophotrochozoa</taxon>
        <taxon>Platyhelminthes</taxon>
        <taxon>Monogenea</taxon>
        <taxon>Polyopisthocotylea</taxon>
        <taxon>Polystomatidea</taxon>
        <taxon>Polystomatidae</taxon>
        <taxon>Protopolystoma</taxon>
    </lineage>
</organism>
<feature type="transmembrane region" description="Helical" evidence="1">
    <location>
        <begin position="34"/>
        <end position="52"/>
    </location>
</feature>
<evidence type="ECO:0000256" key="1">
    <source>
        <dbReference type="SAM" id="Phobius"/>
    </source>
</evidence>
<name>A0A3S5CDI4_9PLAT</name>
<reference evidence="2" key="1">
    <citation type="submission" date="2018-11" db="EMBL/GenBank/DDBJ databases">
        <authorList>
            <consortium name="Pathogen Informatics"/>
        </authorList>
    </citation>
    <scope>NUCLEOTIDE SEQUENCE</scope>
</reference>
<keyword evidence="1" id="KW-0472">Membrane</keyword>
<evidence type="ECO:0000313" key="3">
    <source>
        <dbReference type="Proteomes" id="UP000784294"/>
    </source>
</evidence>